<feature type="region of interest" description="Disordered" evidence="2">
    <location>
        <begin position="573"/>
        <end position="612"/>
    </location>
</feature>
<keyword evidence="1" id="KW-0853">WD repeat</keyword>
<evidence type="ECO:0000256" key="2">
    <source>
        <dbReference type="SAM" id="MobiDB-lite"/>
    </source>
</evidence>
<evidence type="ECO:0000313" key="4">
    <source>
        <dbReference type="Proteomes" id="UP001244011"/>
    </source>
</evidence>
<feature type="region of interest" description="Disordered" evidence="2">
    <location>
        <begin position="781"/>
        <end position="829"/>
    </location>
</feature>
<dbReference type="InterPro" id="IPR036322">
    <property type="entry name" value="WD40_repeat_dom_sf"/>
</dbReference>
<dbReference type="Proteomes" id="UP001244011">
    <property type="component" value="Unassembled WGS sequence"/>
</dbReference>
<dbReference type="InterPro" id="IPR015943">
    <property type="entry name" value="WD40/YVTN_repeat-like_dom_sf"/>
</dbReference>
<gene>
    <name evidence="3" type="ORF">QBC33DRAFT_578436</name>
</gene>
<dbReference type="Gene3D" id="2.130.10.10">
    <property type="entry name" value="YVTN repeat-like/Quinoprotein amine dehydrogenase"/>
    <property type="match status" value="2"/>
</dbReference>
<dbReference type="GO" id="GO:0030686">
    <property type="term" value="C:90S preribosome"/>
    <property type="evidence" value="ECO:0007669"/>
    <property type="project" value="InterPro"/>
</dbReference>
<dbReference type="GO" id="GO:0034455">
    <property type="term" value="C:t-UTP complex"/>
    <property type="evidence" value="ECO:0007669"/>
    <property type="project" value="TreeGrafter"/>
</dbReference>
<dbReference type="InterPro" id="IPR001680">
    <property type="entry name" value="WD40_rpt"/>
</dbReference>
<reference evidence="3" key="1">
    <citation type="submission" date="2023-06" db="EMBL/GenBank/DDBJ databases">
        <title>Genome-scale phylogeny and comparative genomics of the fungal order Sordariales.</title>
        <authorList>
            <consortium name="Lawrence Berkeley National Laboratory"/>
            <person name="Hensen N."/>
            <person name="Bonometti L."/>
            <person name="Westerberg I."/>
            <person name="Brannstrom I.O."/>
            <person name="Guillou S."/>
            <person name="Cros-Aarteil S."/>
            <person name="Calhoun S."/>
            <person name="Haridas S."/>
            <person name="Kuo A."/>
            <person name="Mondo S."/>
            <person name="Pangilinan J."/>
            <person name="Riley R."/>
            <person name="Labutti K."/>
            <person name="Andreopoulos B."/>
            <person name="Lipzen A."/>
            <person name="Chen C."/>
            <person name="Yanf M."/>
            <person name="Daum C."/>
            <person name="Ng V."/>
            <person name="Clum A."/>
            <person name="Steindorff A."/>
            <person name="Ohm R."/>
            <person name="Martin F."/>
            <person name="Silar P."/>
            <person name="Natvig D."/>
            <person name="Lalanne C."/>
            <person name="Gautier V."/>
            <person name="Ament-Velasquez S.L."/>
            <person name="Kruys A."/>
            <person name="Hutchinson M.I."/>
            <person name="Powell A.J."/>
            <person name="Barry K."/>
            <person name="Miller A.N."/>
            <person name="Grigoriev I.V."/>
            <person name="Debuchy R."/>
            <person name="Gladieux P."/>
            <person name="Thoren M.H."/>
            <person name="Johannesson H."/>
        </authorList>
    </citation>
    <scope>NUCLEOTIDE SEQUENCE</scope>
    <source>
        <strain evidence="3">8032-3</strain>
    </source>
</reference>
<dbReference type="Pfam" id="PF00400">
    <property type="entry name" value="WD40"/>
    <property type="match status" value="1"/>
</dbReference>
<protein>
    <submittedName>
        <fullName evidence="3">WD40 repeat-like protein</fullName>
    </submittedName>
</protein>
<dbReference type="PANTHER" id="PTHR44163">
    <property type="entry name" value="U3 SMALL NUCLEOLAR RNA-ASSOCIATED PROTEIN 4 HOMOLOG"/>
    <property type="match status" value="1"/>
</dbReference>
<feature type="repeat" description="WD" evidence="1">
    <location>
        <begin position="269"/>
        <end position="301"/>
    </location>
</feature>
<dbReference type="GO" id="GO:0003723">
    <property type="term" value="F:RNA binding"/>
    <property type="evidence" value="ECO:0007669"/>
    <property type="project" value="TreeGrafter"/>
</dbReference>
<keyword evidence="4" id="KW-1185">Reference proteome</keyword>
<accession>A0AAJ0FG15</accession>
<dbReference type="PROSITE" id="PS50082">
    <property type="entry name" value="WD_REPEATS_2"/>
    <property type="match status" value="1"/>
</dbReference>
<evidence type="ECO:0000256" key="1">
    <source>
        <dbReference type="PROSITE-ProRule" id="PRU00221"/>
    </source>
</evidence>
<organism evidence="3 4">
    <name type="scientific">Phialemonium atrogriseum</name>
    <dbReference type="NCBI Taxonomy" id="1093897"/>
    <lineage>
        <taxon>Eukaryota</taxon>
        <taxon>Fungi</taxon>
        <taxon>Dikarya</taxon>
        <taxon>Ascomycota</taxon>
        <taxon>Pezizomycotina</taxon>
        <taxon>Sordariomycetes</taxon>
        <taxon>Sordariomycetidae</taxon>
        <taxon>Cephalothecales</taxon>
        <taxon>Cephalothecaceae</taxon>
        <taxon>Phialemonium</taxon>
    </lineage>
</organism>
<dbReference type="GeneID" id="85314248"/>
<dbReference type="AlphaFoldDB" id="A0AAJ0FG15"/>
<dbReference type="InterPro" id="IPR046351">
    <property type="entry name" value="UTP4"/>
</dbReference>
<sequence length="892" mass="98308">MDVHRCRFVPYPASTINAVAFSHSSLPATVKKGSHRHAVRLAVGRANGDLEIWNPLKGIWYQELVIPGGQDRSIDGLVWVTEPDEVLADGKIIHGKSRLFSIGYTTTITEWDLEKAQAKTHASGQHGDIWCLAVQPLSSGGTNPNQTRKLIAGTSDGSLIMYSIEDDDLRFQRAMFKTPTKKVKMVSMTFQSRHVVIVGCSDSTIRAYDVRNGATIRHMTLGSDLNGSGSKFIIVWALKCLRNGDIVSGDSTGQICIWDGKTYTQAQRIQSHTQDVLSLATSSDGSRIISGGMDRRTVLYETMPGQAGRWTKVWHRRYHSHDVKTMASFEGEGLSVVVSGGPDSTPLVLPLRGAGKEYHRALSHLPQAAPLQSAPRARLMISWWEREVQIWQLPKPFKEALKGSTEPDPVNNHKKLGRILVKGESNITSATISEDGILLVVSTASDVKAFKLDLPQSPGDSFKVSKANVLATSRGATKVQISPDKNCICWIEEGSKVMVAQIVTVESAAGPSYTIQRPSPLRRLRRDISKYTLLGGLGTYDRSISHVAFSADSKMLAVTDLAGYIDTWILRGPGSKQQNGKGGEDDDDAISSASSEDSSDDEQTGEQGPQWIRNPRASLMPRLSAQPVCLSFSSQTPGSVARNGGPQADDYTLLAITTSRELFTFNPLRGALSDWSRRNPYVRIPEKFRATRDLVKGALWQGSRVWIYGVSYLCMLDLSVDLTPEMVSSMKEGEKRQGTKRKRNGTDSGAGGKMEKHSRVPQNVRMVLDAEKKQWVEVDMAEADDQQSGSGLDDDEDDDDDDEDMGGSELQLMRDQQEANGKGAEKREERTPWWQTYKYRSILGIVPLGTADVEHEGVGPDESPPLEVALVERPIWEVDLPPRYFGEGELER</sequence>
<dbReference type="SUPFAM" id="SSF50978">
    <property type="entry name" value="WD40 repeat-like"/>
    <property type="match status" value="2"/>
</dbReference>
<comment type="caution">
    <text evidence="3">The sequence shown here is derived from an EMBL/GenBank/DDBJ whole genome shotgun (WGS) entry which is preliminary data.</text>
</comment>
<feature type="region of interest" description="Disordered" evidence="2">
    <location>
        <begin position="729"/>
        <end position="764"/>
    </location>
</feature>
<proteinExistence type="predicted"/>
<dbReference type="EMBL" id="MU839009">
    <property type="protein sequence ID" value="KAK1767141.1"/>
    <property type="molecule type" value="Genomic_DNA"/>
</dbReference>
<dbReference type="PANTHER" id="PTHR44163:SF1">
    <property type="entry name" value="U3 SMALL NUCLEOLAR RNA-ASSOCIATED PROTEIN 4 HOMOLOG"/>
    <property type="match status" value="1"/>
</dbReference>
<feature type="compositionally biased region" description="Acidic residues" evidence="2">
    <location>
        <begin position="792"/>
        <end position="806"/>
    </location>
</feature>
<dbReference type="GO" id="GO:0000462">
    <property type="term" value="P:maturation of SSU-rRNA from tricistronic rRNA transcript (SSU-rRNA, 5.8S rRNA, LSU-rRNA)"/>
    <property type="evidence" value="ECO:0007669"/>
    <property type="project" value="InterPro"/>
</dbReference>
<dbReference type="GO" id="GO:0032040">
    <property type="term" value="C:small-subunit processome"/>
    <property type="evidence" value="ECO:0007669"/>
    <property type="project" value="TreeGrafter"/>
</dbReference>
<evidence type="ECO:0000313" key="3">
    <source>
        <dbReference type="EMBL" id="KAK1767141.1"/>
    </source>
</evidence>
<name>A0AAJ0FG15_9PEZI</name>
<dbReference type="SMART" id="SM00320">
    <property type="entry name" value="WD40"/>
    <property type="match status" value="7"/>
</dbReference>
<dbReference type="RefSeq" id="XP_060283354.1">
    <property type="nucleotide sequence ID" value="XM_060431061.1"/>
</dbReference>